<evidence type="ECO:0000313" key="2">
    <source>
        <dbReference type="EMBL" id="OLQ80573.1"/>
    </source>
</evidence>
<dbReference type="RefSeq" id="WP_075762296.1">
    <property type="nucleotide sequence ID" value="NZ_MJIL01000046.1"/>
</dbReference>
<dbReference type="EMBL" id="MJIL01000046">
    <property type="protein sequence ID" value="OLQ80573.1"/>
    <property type="molecule type" value="Genomic_DNA"/>
</dbReference>
<name>A0A1Q9GZC1_9GAMM</name>
<accession>A0A1Q9GZC1</accession>
<feature type="transmembrane region" description="Helical" evidence="1">
    <location>
        <begin position="139"/>
        <end position="170"/>
    </location>
</feature>
<sequence>METVQSVINWLLTAPFGVLITALGAVFLVNVLIYQLKLGIKQDGKLSSTVFILACSILIAFNISISQYDVLTTVINWTTKSSVGILFTAFSVTFLIKFVLGLMKPEKDYGDHLTVFFYVIAPLWGVYSFSNSEKDATSWIMYMIGTAGALDLLLIASVGGMGVLLVCSLIADRLPRGWCKELLEVECLTIPVWIMSLLLVSFVNTSYPIYLFEKHALAQIEKRPWMQAVNYSYIEGKLLEPMSWYRPVLHSVSMVMPVVREGAKELQLSEYILTTLTFNKNQPNIFVQAHCESGEVIYHHHEEGDKSLQRKGQMTKSEMALYCNYDWSAKLSLFEEAQKPKIMRRLSAS</sequence>
<keyword evidence="1" id="KW-0472">Membrane</keyword>
<evidence type="ECO:0000313" key="3">
    <source>
        <dbReference type="Proteomes" id="UP000186905"/>
    </source>
</evidence>
<comment type="caution">
    <text evidence="2">The sequence shown here is derived from an EMBL/GenBank/DDBJ whole genome shotgun (WGS) entry which is preliminary data.</text>
</comment>
<reference evidence="2 3" key="1">
    <citation type="submission" date="2016-09" db="EMBL/GenBank/DDBJ databases">
        <title>Photobacterium proteolyticum sp. nov. a protease producing bacterium isolated from ocean sediments of Laizhou Bay.</title>
        <authorList>
            <person name="Li Y."/>
        </authorList>
    </citation>
    <scope>NUCLEOTIDE SEQUENCE [LARGE SCALE GENOMIC DNA]</scope>
    <source>
        <strain evidence="2 3">13-12</strain>
    </source>
</reference>
<feature type="transmembrane region" description="Helical" evidence="1">
    <location>
        <begin position="12"/>
        <end position="34"/>
    </location>
</feature>
<organism evidence="2 3">
    <name type="scientific">Photobacterium proteolyticum</name>
    <dbReference type="NCBI Taxonomy" id="1903952"/>
    <lineage>
        <taxon>Bacteria</taxon>
        <taxon>Pseudomonadati</taxon>
        <taxon>Pseudomonadota</taxon>
        <taxon>Gammaproteobacteria</taxon>
        <taxon>Vibrionales</taxon>
        <taxon>Vibrionaceae</taxon>
        <taxon>Photobacterium</taxon>
    </lineage>
</organism>
<proteinExistence type="predicted"/>
<dbReference type="Proteomes" id="UP000186905">
    <property type="component" value="Unassembled WGS sequence"/>
</dbReference>
<dbReference type="STRING" id="1903952.BIT28_16020"/>
<keyword evidence="1" id="KW-1133">Transmembrane helix</keyword>
<dbReference type="AlphaFoldDB" id="A0A1Q9GZC1"/>
<feature type="transmembrane region" description="Helical" evidence="1">
    <location>
        <begin position="109"/>
        <end position="127"/>
    </location>
</feature>
<feature type="transmembrane region" description="Helical" evidence="1">
    <location>
        <begin position="85"/>
        <end position="102"/>
    </location>
</feature>
<keyword evidence="3" id="KW-1185">Reference proteome</keyword>
<evidence type="ECO:0000256" key="1">
    <source>
        <dbReference type="SAM" id="Phobius"/>
    </source>
</evidence>
<feature type="transmembrane region" description="Helical" evidence="1">
    <location>
        <begin position="46"/>
        <end position="65"/>
    </location>
</feature>
<feature type="transmembrane region" description="Helical" evidence="1">
    <location>
        <begin position="182"/>
        <end position="203"/>
    </location>
</feature>
<protein>
    <submittedName>
        <fullName evidence="2">Uncharacterized protein</fullName>
    </submittedName>
</protein>
<dbReference type="OrthoDB" id="9819098at2"/>
<keyword evidence="1" id="KW-0812">Transmembrane</keyword>
<gene>
    <name evidence="2" type="ORF">BIT28_16020</name>
</gene>